<evidence type="ECO:0000256" key="1">
    <source>
        <dbReference type="SAM" id="Phobius"/>
    </source>
</evidence>
<organism evidence="2 3">
    <name type="scientific">Phaseolus coccineus</name>
    <name type="common">Scarlet runner bean</name>
    <name type="synonym">Phaseolus multiflorus</name>
    <dbReference type="NCBI Taxonomy" id="3886"/>
    <lineage>
        <taxon>Eukaryota</taxon>
        <taxon>Viridiplantae</taxon>
        <taxon>Streptophyta</taxon>
        <taxon>Embryophyta</taxon>
        <taxon>Tracheophyta</taxon>
        <taxon>Spermatophyta</taxon>
        <taxon>Magnoliopsida</taxon>
        <taxon>eudicotyledons</taxon>
        <taxon>Gunneridae</taxon>
        <taxon>Pentapetalae</taxon>
        <taxon>rosids</taxon>
        <taxon>fabids</taxon>
        <taxon>Fabales</taxon>
        <taxon>Fabaceae</taxon>
        <taxon>Papilionoideae</taxon>
        <taxon>50 kb inversion clade</taxon>
        <taxon>NPAAA clade</taxon>
        <taxon>indigoferoid/millettioid clade</taxon>
        <taxon>Phaseoleae</taxon>
        <taxon>Phaseolus</taxon>
    </lineage>
</organism>
<sequence>MSVRAQVSGCCSLFVAAIALSSPKGGNSDPHYRQYPFSTPFLRFCNVVVLLPILSFSTNLRLFSSSQRHQRASVC</sequence>
<comment type="caution">
    <text evidence="2">The sequence shown here is derived from an EMBL/GenBank/DDBJ whole genome shotgun (WGS) entry which is preliminary data.</text>
</comment>
<dbReference type="AlphaFoldDB" id="A0AAN9RT32"/>
<keyword evidence="1" id="KW-0812">Transmembrane</keyword>
<evidence type="ECO:0000313" key="3">
    <source>
        <dbReference type="Proteomes" id="UP001374584"/>
    </source>
</evidence>
<proteinExistence type="predicted"/>
<keyword evidence="1" id="KW-1133">Transmembrane helix</keyword>
<reference evidence="2 3" key="1">
    <citation type="submission" date="2024-01" db="EMBL/GenBank/DDBJ databases">
        <title>The genomes of 5 underutilized Papilionoideae crops provide insights into root nodulation and disease resistanc.</title>
        <authorList>
            <person name="Jiang F."/>
        </authorList>
    </citation>
    <scope>NUCLEOTIDE SEQUENCE [LARGE SCALE GENOMIC DNA]</scope>
    <source>
        <strain evidence="2">JINMINGXINNONG_FW02</strain>
        <tissue evidence="2">Leaves</tissue>
    </source>
</reference>
<feature type="transmembrane region" description="Helical" evidence="1">
    <location>
        <begin position="41"/>
        <end position="63"/>
    </location>
</feature>
<dbReference type="Proteomes" id="UP001374584">
    <property type="component" value="Unassembled WGS sequence"/>
</dbReference>
<keyword evidence="3" id="KW-1185">Reference proteome</keyword>
<keyword evidence="1" id="KW-0472">Membrane</keyword>
<evidence type="ECO:0000313" key="2">
    <source>
        <dbReference type="EMBL" id="KAK7382686.1"/>
    </source>
</evidence>
<name>A0AAN9RT32_PHACN</name>
<accession>A0AAN9RT32</accession>
<gene>
    <name evidence="2" type="ORF">VNO80_01663</name>
</gene>
<protein>
    <submittedName>
        <fullName evidence="2">Uncharacterized protein</fullName>
    </submittedName>
</protein>
<dbReference type="EMBL" id="JAYMYR010000001">
    <property type="protein sequence ID" value="KAK7382686.1"/>
    <property type="molecule type" value="Genomic_DNA"/>
</dbReference>